<organism evidence="1 2">
    <name type="scientific">Blastococcus saxobsidens</name>
    <dbReference type="NCBI Taxonomy" id="138336"/>
    <lineage>
        <taxon>Bacteria</taxon>
        <taxon>Bacillati</taxon>
        <taxon>Actinomycetota</taxon>
        <taxon>Actinomycetes</taxon>
        <taxon>Geodermatophilales</taxon>
        <taxon>Geodermatophilaceae</taxon>
        <taxon>Blastococcus</taxon>
    </lineage>
</organism>
<dbReference type="EMBL" id="JAAGWG010000002">
    <property type="protein sequence ID" value="NEK84585.1"/>
    <property type="molecule type" value="Genomic_DNA"/>
</dbReference>
<name>A0A6L9VXT1_9ACTN</name>
<dbReference type="AlphaFoldDB" id="A0A6L9VXT1"/>
<accession>A0A6L9VXT1</accession>
<proteinExistence type="predicted"/>
<gene>
    <name evidence="1" type="ORF">GCU60_02230</name>
</gene>
<dbReference type="PROSITE" id="PS51257">
    <property type="entry name" value="PROKAR_LIPOPROTEIN"/>
    <property type="match status" value="1"/>
</dbReference>
<reference evidence="1 2" key="1">
    <citation type="submission" date="2019-12" db="EMBL/GenBank/DDBJ databases">
        <title>the WGS of Blastococcus saxobsidens 67B17.</title>
        <authorList>
            <person name="Jiang Z."/>
        </authorList>
    </citation>
    <scope>NUCLEOTIDE SEQUENCE [LARGE SCALE GENOMIC DNA]</scope>
    <source>
        <strain evidence="1 2">67B17</strain>
    </source>
</reference>
<sequence>MHIRRALAPLSALAALTLLLSGCSGSDGDATASSERDDESSPLTEYLNAVYGGDLTPEEQERKFTEEQERAEELVAQCMQEQGFEYTPSSTGGAYLSGDGTEWEPDDREWVTQYGYGAINSPFSEAPMPEEETVDPNADYVQSLSESEQTAFYEALYGPMPSEDEMPEEVATEYDWTTAGCQGAAQHEVAGEDPSQSEEFRPLFDAINELYSGTASWPGMAELDDEWSACMDASGHGGFATQMDAQESINEAVNELYENVGMSDDGMPTGEPDQAAFDALAEREVELALADLDCREEIDYADRAAEITREVEQQFIDDHKTELDALVAAAEQN</sequence>
<evidence type="ECO:0000313" key="2">
    <source>
        <dbReference type="Proteomes" id="UP000479241"/>
    </source>
</evidence>
<dbReference type="Proteomes" id="UP000479241">
    <property type="component" value="Unassembled WGS sequence"/>
</dbReference>
<comment type="caution">
    <text evidence="1">The sequence shown here is derived from an EMBL/GenBank/DDBJ whole genome shotgun (WGS) entry which is preliminary data.</text>
</comment>
<protein>
    <submittedName>
        <fullName evidence="1">Uncharacterized protein</fullName>
    </submittedName>
</protein>
<evidence type="ECO:0000313" key="1">
    <source>
        <dbReference type="EMBL" id="NEK84585.1"/>
    </source>
</evidence>